<dbReference type="PRINTS" id="PR00421">
    <property type="entry name" value="THIOREDOXIN"/>
</dbReference>
<dbReference type="PANTHER" id="PTHR45663">
    <property type="entry name" value="GEO12009P1"/>
    <property type="match status" value="1"/>
</dbReference>
<dbReference type="InterPro" id="IPR036249">
    <property type="entry name" value="Thioredoxin-like_sf"/>
</dbReference>
<evidence type="ECO:0000256" key="4">
    <source>
        <dbReference type="ARBA" id="ARBA00023157"/>
    </source>
</evidence>
<dbReference type="SUPFAM" id="SSF52833">
    <property type="entry name" value="Thioredoxin-like"/>
    <property type="match status" value="1"/>
</dbReference>
<dbReference type="Proteomes" id="UP000265768">
    <property type="component" value="Unassembled WGS sequence"/>
</dbReference>
<evidence type="ECO:0000256" key="2">
    <source>
        <dbReference type="ARBA" id="ARBA00022448"/>
    </source>
</evidence>
<dbReference type="RefSeq" id="WP_119926627.1">
    <property type="nucleotide sequence ID" value="NZ_QZEY01000004.1"/>
</dbReference>
<dbReference type="NCBIfam" id="TIGR01068">
    <property type="entry name" value="thioredoxin"/>
    <property type="match status" value="1"/>
</dbReference>
<protein>
    <recommendedName>
        <fullName evidence="6 7">Thioredoxin</fullName>
    </recommendedName>
</protein>
<keyword evidence="5 8" id="KW-0676">Redox-active center</keyword>
<dbReference type="PROSITE" id="PS51352">
    <property type="entry name" value="THIOREDOXIN_2"/>
    <property type="match status" value="1"/>
</dbReference>
<keyword evidence="11" id="KW-1185">Reference proteome</keyword>
<feature type="domain" description="Thioredoxin" evidence="9">
    <location>
        <begin position="1"/>
        <end position="105"/>
    </location>
</feature>
<evidence type="ECO:0000256" key="8">
    <source>
        <dbReference type="PIRSR" id="PIRSR000077-4"/>
    </source>
</evidence>
<dbReference type="EMBL" id="QZEY01000004">
    <property type="protein sequence ID" value="RJL32379.1"/>
    <property type="molecule type" value="Genomic_DNA"/>
</dbReference>
<evidence type="ECO:0000313" key="10">
    <source>
        <dbReference type="EMBL" id="RJL32379.1"/>
    </source>
</evidence>
<evidence type="ECO:0000259" key="9">
    <source>
        <dbReference type="PROSITE" id="PS51352"/>
    </source>
</evidence>
<evidence type="ECO:0000256" key="7">
    <source>
        <dbReference type="PIRNR" id="PIRNR000077"/>
    </source>
</evidence>
<sequence>MSTAIATTDTFDELINGDLPVLVEFGAVWCGPCRMIEPVLEEMSVEYADRLRVAKIDVDEHPEIAMRYGALSVPTLILFKDGEQIRRTVGARPKRQLLKALEGGF</sequence>
<organism evidence="10 11">
    <name type="scientific">Bailinhaonella thermotolerans</name>
    <dbReference type="NCBI Taxonomy" id="1070861"/>
    <lineage>
        <taxon>Bacteria</taxon>
        <taxon>Bacillati</taxon>
        <taxon>Actinomycetota</taxon>
        <taxon>Actinomycetes</taxon>
        <taxon>Streptosporangiales</taxon>
        <taxon>Streptosporangiaceae</taxon>
        <taxon>Bailinhaonella</taxon>
    </lineage>
</organism>
<dbReference type="AlphaFoldDB" id="A0A3A4B2U3"/>
<dbReference type="PANTHER" id="PTHR45663:SF11">
    <property type="entry name" value="GEO12009P1"/>
    <property type="match status" value="1"/>
</dbReference>
<dbReference type="InterPro" id="IPR005746">
    <property type="entry name" value="Thioredoxin"/>
</dbReference>
<keyword evidence="4 8" id="KW-1015">Disulfide bond</keyword>
<gene>
    <name evidence="10" type="primary">trxA</name>
    <name evidence="10" type="ORF">D5H75_12565</name>
</gene>
<proteinExistence type="inferred from homology"/>
<reference evidence="10 11" key="1">
    <citation type="submission" date="2018-09" db="EMBL/GenBank/DDBJ databases">
        <title>YIM 75507 draft genome.</title>
        <authorList>
            <person name="Tang S."/>
            <person name="Feng Y."/>
        </authorList>
    </citation>
    <scope>NUCLEOTIDE SEQUENCE [LARGE SCALE GENOMIC DNA]</scope>
    <source>
        <strain evidence="10 11">YIM 75507</strain>
    </source>
</reference>
<evidence type="ECO:0000256" key="1">
    <source>
        <dbReference type="ARBA" id="ARBA00008987"/>
    </source>
</evidence>
<comment type="caution">
    <text evidence="10">The sequence shown here is derived from an EMBL/GenBank/DDBJ whole genome shotgun (WGS) entry which is preliminary data.</text>
</comment>
<name>A0A3A4B2U3_9ACTN</name>
<dbReference type="CDD" id="cd02947">
    <property type="entry name" value="TRX_family"/>
    <property type="match status" value="1"/>
</dbReference>
<accession>A0A3A4B2U3</accession>
<evidence type="ECO:0000256" key="6">
    <source>
        <dbReference type="NCBIfam" id="TIGR01068"/>
    </source>
</evidence>
<keyword evidence="2" id="KW-0813">Transport</keyword>
<evidence type="ECO:0000313" key="11">
    <source>
        <dbReference type="Proteomes" id="UP000265768"/>
    </source>
</evidence>
<dbReference type="GO" id="GO:0005829">
    <property type="term" value="C:cytosol"/>
    <property type="evidence" value="ECO:0007669"/>
    <property type="project" value="TreeGrafter"/>
</dbReference>
<feature type="disulfide bond" description="Redox-active" evidence="8">
    <location>
        <begin position="30"/>
        <end position="33"/>
    </location>
</feature>
<dbReference type="Pfam" id="PF00085">
    <property type="entry name" value="Thioredoxin"/>
    <property type="match status" value="1"/>
</dbReference>
<dbReference type="FunFam" id="3.40.30.10:FF:000001">
    <property type="entry name" value="Thioredoxin"/>
    <property type="match status" value="1"/>
</dbReference>
<dbReference type="OrthoDB" id="9790390at2"/>
<evidence type="ECO:0000256" key="5">
    <source>
        <dbReference type="ARBA" id="ARBA00023284"/>
    </source>
</evidence>
<evidence type="ECO:0000256" key="3">
    <source>
        <dbReference type="ARBA" id="ARBA00022982"/>
    </source>
</evidence>
<dbReference type="GO" id="GO:0015035">
    <property type="term" value="F:protein-disulfide reductase activity"/>
    <property type="evidence" value="ECO:0007669"/>
    <property type="project" value="UniProtKB-UniRule"/>
</dbReference>
<comment type="similarity">
    <text evidence="1 7">Belongs to the thioredoxin family.</text>
</comment>
<keyword evidence="3" id="KW-0249">Electron transport</keyword>
<dbReference type="InterPro" id="IPR013766">
    <property type="entry name" value="Thioredoxin_domain"/>
</dbReference>
<dbReference type="Gene3D" id="3.40.30.10">
    <property type="entry name" value="Glutaredoxin"/>
    <property type="match status" value="1"/>
</dbReference>
<dbReference type="GO" id="GO:0045454">
    <property type="term" value="P:cell redox homeostasis"/>
    <property type="evidence" value="ECO:0007669"/>
    <property type="project" value="TreeGrafter"/>
</dbReference>
<dbReference type="PIRSF" id="PIRSF000077">
    <property type="entry name" value="Thioredoxin"/>
    <property type="match status" value="1"/>
</dbReference>